<dbReference type="PANTHER" id="PTHR12788:SF10">
    <property type="entry name" value="PROTEIN-TYROSINE SULFOTRANSFERASE"/>
    <property type="match status" value="1"/>
</dbReference>
<dbReference type="Pfam" id="PF13414">
    <property type="entry name" value="TPR_11"/>
    <property type="match status" value="1"/>
</dbReference>
<dbReference type="Pfam" id="PF13432">
    <property type="entry name" value="TPR_16"/>
    <property type="match status" value="1"/>
</dbReference>
<dbReference type="Proteomes" id="UP000285023">
    <property type="component" value="Unassembled WGS sequence"/>
</dbReference>
<protein>
    <submittedName>
        <fullName evidence="3">Sulfotransferase family protein</fullName>
    </submittedName>
</protein>
<dbReference type="SUPFAM" id="SSF52540">
    <property type="entry name" value="P-loop containing nucleoside triphosphate hydrolases"/>
    <property type="match status" value="1"/>
</dbReference>
<evidence type="ECO:0000256" key="1">
    <source>
        <dbReference type="ARBA" id="ARBA00022679"/>
    </source>
</evidence>
<evidence type="ECO:0000313" key="3">
    <source>
        <dbReference type="EMBL" id="RIX32327.1"/>
    </source>
</evidence>
<sequence length="485" mass="54414">MISSSVQALLSKASALRHAGRVEEAIAAYRQLLNVEPQLPDSWYNLGWLQRQARHFEEALASYAEALARGVSKPEEVHVNRAVILSDQLFRPDDARAELDRALALNPLYLPALLNLGNLAEDRGDRRGAEDAYRRALEVDPLSGLALARLAGVTMDYETDDLLRRVGERLDDPALEPAGRADLGFAQGRLLDRAGRYSDAFAAYRSANDAVRASAGPSFKSYDAVAHERFVDRLISTFDRPTTARAEAEPVVFICGMFRSGSTLGEQILAAHSKVMPGGELDLIPTIAERISPYPEAAANDEAIAGARRNYLRGIETLDAGSRLITDKRPDNFLHIGLIKAMFPRARIVHTRRNALDNLLSLYFLQLHPDMSYALDLGDAAHWYGQYQRLMAHWERLFGEDIFTLDYDELVRDPTRVTEALLHFCGLEWEDACLQPHRVKGEVKTASVWQVREPVHRRSSGRWKNYADEMRELANRLGSDWPEKA</sequence>
<reference evidence="3 4" key="1">
    <citation type="submission" date="2018-09" db="EMBL/GenBank/DDBJ databases">
        <title>Sphingomonas sp. DAC4.</title>
        <authorList>
            <person name="Seo T."/>
        </authorList>
    </citation>
    <scope>NUCLEOTIDE SEQUENCE [LARGE SCALE GENOMIC DNA]</scope>
    <source>
        <strain evidence="3 4">DAC4</strain>
    </source>
</reference>
<dbReference type="Pfam" id="PF13469">
    <property type="entry name" value="Sulfotransfer_3"/>
    <property type="match status" value="1"/>
</dbReference>
<evidence type="ECO:0000256" key="2">
    <source>
        <dbReference type="PROSITE-ProRule" id="PRU00339"/>
    </source>
</evidence>
<dbReference type="InterPro" id="IPR019734">
    <property type="entry name" value="TPR_rpt"/>
</dbReference>
<dbReference type="AlphaFoldDB" id="A0A418Q358"/>
<dbReference type="OrthoDB" id="9800698at2"/>
<dbReference type="InterPro" id="IPR026634">
    <property type="entry name" value="TPST-like"/>
</dbReference>
<accession>A0A418Q358</accession>
<dbReference type="InterPro" id="IPR027417">
    <property type="entry name" value="P-loop_NTPase"/>
</dbReference>
<keyword evidence="1 3" id="KW-0808">Transferase</keyword>
<name>A0A418Q358_9SPHN</name>
<dbReference type="GO" id="GO:0008476">
    <property type="term" value="F:protein-tyrosine sulfotransferase activity"/>
    <property type="evidence" value="ECO:0007669"/>
    <property type="project" value="InterPro"/>
</dbReference>
<proteinExistence type="predicted"/>
<dbReference type="EMBL" id="QXTF01000001">
    <property type="protein sequence ID" value="RIX32327.1"/>
    <property type="molecule type" value="Genomic_DNA"/>
</dbReference>
<dbReference type="RefSeq" id="WP_119532163.1">
    <property type="nucleotide sequence ID" value="NZ_QXTF01000001.1"/>
</dbReference>
<dbReference type="Gene3D" id="1.25.40.10">
    <property type="entry name" value="Tetratricopeptide repeat domain"/>
    <property type="match status" value="1"/>
</dbReference>
<gene>
    <name evidence="3" type="ORF">D3M59_05080</name>
</gene>
<evidence type="ECO:0000313" key="4">
    <source>
        <dbReference type="Proteomes" id="UP000285023"/>
    </source>
</evidence>
<dbReference type="SUPFAM" id="SSF48452">
    <property type="entry name" value="TPR-like"/>
    <property type="match status" value="1"/>
</dbReference>
<dbReference type="InterPro" id="IPR011990">
    <property type="entry name" value="TPR-like_helical_dom_sf"/>
</dbReference>
<feature type="repeat" description="TPR" evidence="2">
    <location>
        <begin position="6"/>
        <end position="39"/>
    </location>
</feature>
<dbReference type="Gene3D" id="3.40.50.300">
    <property type="entry name" value="P-loop containing nucleotide triphosphate hydrolases"/>
    <property type="match status" value="1"/>
</dbReference>
<feature type="repeat" description="TPR" evidence="2">
    <location>
        <begin position="110"/>
        <end position="143"/>
    </location>
</feature>
<dbReference type="PROSITE" id="PS50005">
    <property type="entry name" value="TPR"/>
    <property type="match status" value="2"/>
</dbReference>
<dbReference type="SMART" id="SM00028">
    <property type="entry name" value="TPR"/>
    <property type="match status" value="4"/>
</dbReference>
<comment type="caution">
    <text evidence="3">The sequence shown here is derived from an EMBL/GenBank/DDBJ whole genome shotgun (WGS) entry which is preliminary data.</text>
</comment>
<dbReference type="PANTHER" id="PTHR12788">
    <property type="entry name" value="PROTEIN-TYROSINE SULFOTRANSFERASE 2"/>
    <property type="match status" value="1"/>
</dbReference>
<keyword evidence="2" id="KW-0802">TPR repeat</keyword>
<organism evidence="3 4">
    <name type="scientific">Sphingomonas edaphi</name>
    <dbReference type="NCBI Taxonomy" id="2315689"/>
    <lineage>
        <taxon>Bacteria</taxon>
        <taxon>Pseudomonadati</taxon>
        <taxon>Pseudomonadota</taxon>
        <taxon>Alphaproteobacteria</taxon>
        <taxon>Sphingomonadales</taxon>
        <taxon>Sphingomonadaceae</taxon>
        <taxon>Sphingomonas</taxon>
    </lineage>
</organism>
<keyword evidence="4" id="KW-1185">Reference proteome</keyword>